<dbReference type="AlphaFoldDB" id="A0AAW0ALP6"/>
<dbReference type="Proteomes" id="UP001362999">
    <property type="component" value="Unassembled WGS sequence"/>
</dbReference>
<reference evidence="1 2" key="1">
    <citation type="journal article" date="2024" name="J Genomics">
        <title>Draft genome sequencing and assembly of Favolaschia claudopus CIRM-BRFM 2984 isolated from oak limbs.</title>
        <authorList>
            <person name="Navarro D."/>
            <person name="Drula E."/>
            <person name="Chaduli D."/>
            <person name="Cazenave R."/>
            <person name="Ahrendt S."/>
            <person name="Wang J."/>
            <person name="Lipzen A."/>
            <person name="Daum C."/>
            <person name="Barry K."/>
            <person name="Grigoriev I.V."/>
            <person name="Favel A."/>
            <person name="Rosso M.N."/>
            <person name="Martin F."/>
        </authorList>
    </citation>
    <scope>NUCLEOTIDE SEQUENCE [LARGE SCALE GENOMIC DNA]</scope>
    <source>
        <strain evidence="1 2">CIRM-BRFM 2984</strain>
    </source>
</reference>
<dbReference type="Gene3D" id="3.80.10.10">
    <property type="entry name" value="Ribonuclease Inhibitor"/>
    <property type="match status" value="1"/>
</dbReference>
<keyword evidence="2" id="KW-1185">Reference proteome</keyword>
<name>A0AAW0ALP6_9AGAR</name>
<protein>
    <recommendedName>
        <fullName evidence="3">F-box domain-containing protein</fullName>
    </recommendedName>
</protein>
<sequence length="621" mass="70570">MSQGAEPNSRDEEMEHPPSVDTVTACALPDFFQTLVLHFGTASNKLESRSYPMERPITETSSQTMRFTSNSSPLLIQAPHESRNPHVSVLEARIRKWMPIGEAAVSAYEQQVQKMERDLLLAKMKLGWAKVIVTGIESALHPISRVPLEIWIHIFTWAYGHENEWPVVSLTDLSQVCRHWRQMLTNSAAASLWNPLHLGAGDSLDKKSKKLQYIAASAIVDVIMPTERSQLNEKLLVTIFRQPLQDAPIPRIRNLALHDFYSPSGYLARSFFHQTAPLPDIANLYVVGPPWNTGRYPSTQGLPHWATDLEERNLQPEIHIESEMQSLTLIQTFEPDRRLHISWSSLTVYAELNTARADGMLPASHLQRLSSLTKLSLGGVFLPIGADHVKLLSLSCFEYIVPWKWISGSTTFQGIDCPNLTELHLSGSSDRTLHVTEASHRFHQDLDEFLPRCPLLQTLEISLPVPYSLSVLLSHLRSCPSLLRLDLGTCHTECVNEMFFRELCDLSLILNLRFLRLSESGYSRSQASAMDEIGSEVTVMQMIRTRFKNKLQFLSFIPKAQERRWRAERTIQEWEPEFSSKWDDPLGHATGFEWSLPHAARLAIEHFMATQATRTIELMPV</sequence>
<dbReference type="InterPro" id="IPR032675">
    <property type="entry name" value="LRR_dom_sf"/>
</dbReference>
<evidence type="ECO:0000313" key="1">
    <source>
        <dbReference type="EMBL" id="KAK7013970.1"/>
    </source>
</evidence>
<dbReference type="InterPro" id="IPR036047">
    <property type="entry name" value="F-box-like_dom_sf"/>
</dbReference>
<evidence type="ECO:0000313" key="2">
    <source>
        <dbReference type="Proteomes" id="UP001362999"/>
    </source>
</evidence>
<proteinExistence type="predicted"/>
<comment type="caution">
    <text evidence="1">The sequence shown here is derived from an EMBL/GenBank/DDBJ whole genome shotgun (WGS) entry which is preliminary data.</text>
</comment>
<dbReference type="SUPFAM" id="SSF52047">
    <property type="entry name" value="RNI-like"/>
    <property type="match status" value="1"/>
</dbReference>
<organism evidence="1 2">
    <name type="scientific">Favolaschia claudopus</name>
    <dbReference type="NCBI Taxonomy" id="2862362"/>
    <lineage>
        <taxon>Eukaryota</taxon>
        <taxon>Fungi</taxon>
        <taxon>Dikarya</taxon>
        <taxon>Basidiomycota</taxon>
        <taxon>Agaricomycotina</taxon>
        <taxon>Agaricomycetes</taxon>
        <taxon>Agaricomycetidae</taxon>
        <taxon>Agaricales</taxon>
        <taxon>Marasmiineae</taxon>
        <taxon>Mycenaceae</taxon>
        <taxon>Favolaschia</taxon>
    </lineage>
</organism>
<gene>
    <name evidence="1" type="ORF">R3P38DRAFT_3206552</name>
</gene>
<dbReference type="EMBL" id="JAWWNJ010000058">
    <property type="protein sequence ID" value="KAK7013970.1"/>
    <property type="molecule type" value="Genomic_DNA"/>
</dbReference>
<accession>A0AAW0ALP6</accession>
<evidence type="ECO:0008006" key="3">
    <source>
        <dbReference type="Google" id="ProtNLM"/>
    </source>
</evidence>
<dbReference type="Gene3D" id="1.20.1280.50">
    <property type="match status" value="1"/>
</dbReference>
<dbReference type="SUPFAM" id="SSF81383">
    <property type="entry name" value="F-box domain"/>
    <property type="match status" value="1"/>
</dbReference>